<evidence type="ECO:0000313" key="2">
    <source>
        <dbReference type="EMBL" id="KAK1890171.1"/>
    </source>
</evidence>
<dbReference type="Proteomes" id="UP001228049">
    <property type="component" value="Unassembled WGS sequence"/>
</dbReference>
<name>A0AAD9BVJ9_DISEL</name>
<evidence type="ECO:0000313" key="3">
    <source>
        <dbReference type="Proteomes" id="UP001228049"/>
    </source>
</evidence>
<accession>A0AAD9BVJ9</accession>
<feature type="region of interest" description="Disordered" evidence="1">
    <location>
        <begin position="50"/>
        <end position="80"/>
    </location>
</feature>
<evidence type="ECO:0000256" key="1">
    <source>
        <dbReference type="SAM" id="MobiDB-lite"/>
    </source>
</evidence>
<dbReference type="AlphaFoldDB" id="A0AAD9BVJ9"/>
<sequence length="95" mass="10387">MLYRSILNDCSSKVSVARSIKLMFSAFSKLKDKVSRKTFHPGSCEALLAPTDTHSEPAATQLIPPPPGDPFSPCRDTPGTQLERPICKLLLKMDG</sequence>
<proteinExistence type="predicted"/>
<comment type="caution">
    <text evidence="2">The sequence shown here is derived from an EMBL/GenBank/DDBJ whole genome shotgun (WGS) entry which is preliminary data.</text>
</comment>
<keyword evidence="3" id="KW-1185">Reference proteome</keyword>
<reference evidence="2" key="1">
    <citation type="submission" date="2023-04" db="EMBL/GenBank/DDBJ databases">
        <title>Chromosome-level genome of Chaenocephalus aceratus.</title>
        <authorList>
            <person name="Park H."/>
        </authorList>
    </citation>
    <scope>NUCLEOTIDE SEQUENCE</scope>
    <source>
        <strain evidence="2">DE</strain>
        <tissue evidence="2">Muscle</tissue>
    </source>
</reference>
<dbReference type="EMBL" id="JASDAP010000016">
    <property type="protein sequence ID" value="KAK1890171.1"/>
    <property type="molecule type" value="Genomic_DNA"/>
</dbReference>
<organism evidence="2 3">
    <name type="scientific">Dissostichus eleginoides</name>
    <name type="common">Patagonian toothfish</name>
    <name type="synonym">Dissostichus amissus</name>
    <dbReference type="NCBI Taxonomy" id="100907"/>
    <lineage>
        <taxon>Eukaryota</taxon>
        <taxon>Metazoa</taxon>
        <taxon>Chordata</taxon>
        <taxon>Craniata</taxon>
        <taxon>Vertebrata</taxon>
        <taxon>Euteleostomi</taxon>
        <taxon>Actinopterygii</taxon>
        <taxon>Neopterygii</taxon>
        <taxon>Teleostei</taxon>
        <taxon>Neoteleostei</taxon>
        <taxon>Acanthomorphata</taxon>
        <taxon>Eupercaria</taxon>
        <taxon>Perciformes</taxon>
        <taxon>Notothenioidei</taxon>
        <taxon>Nototheniidae</taxon>
        <taxon>Dissostichus</taxon>
    </lineage>
</organism>
<gene>
    <name evidence="2" type="ORF">KUDE01_014843</name>
</gene>
<protein>
    <submittedName>
        <fullName evidence="2">Protein EPD2</fullName>
    </submittedName>
</protein>